<dbReference type="GO" id="GO:0006508">
    <property type="term" value="P:proteolysis"/>
    <property type="evidence" value="ECO:0007669"/>
    <property type="project" value="UniProtKB-KW"/>
</dbReference>
<evidence type="ECO:0000313" key="9">
    <source>
        <dbReference type="EMBL" id="KAB5312501.1"/>
    </source>
</evidence>
<dbReference type="NCBIfam" id="TIGR00500">
    <property type="entry name" value="met_pdase_I"/>
    <property type="match status" value="1"/>
</dbReference>
<protein>
    <recommendedName>
        <fullName evidence="6 7">Methionine aminopeptidase</fullName>
        <shortName evidence="6">MAP</shortName>
        <shortName evidence="6">MetAP</shortName>
        <ecNumber evidence="6 7">3.4.11.18</ecNumber>
    </recommendedName>
    <alternativeName>
        <fullName evidence="6">Peptidase M</fullName>
    </alternativeName>
</protein>
<evidence type="ECO:0000313" key="12">
    <source>
        <dbReference type="EMBL" id="RGW36709.1"/>
    </source>
</evidence>
<dbReference type="Proteomes" id="UP000467334">
    <property type="component" value="Unassembled WGS sequence"/>
</dbReference>
<dbReference type="GO" id="GO:0070006">
    <property type="term" value="F:metalloaminopeptidase activity"/>
    <property type="evidence" value="ECO:0007669"/>
    <property type="project" value="UniProtKB-UniRule"/>
</dbReference>
<gene>
    <name evidence="10" type="primary">map_2</name>
    <name evidence="6 9" type="synonym">map</name>
    <name evidence="10" type="ORF">AA415_01527</name>
    <name evidence="14" type="ORF">DW889_08360</name>
    <name evidence="13" type="ORF">DWV41_11925</name>
    <name evidence="12" type="ORF">DWV77_01460</name>
    <name evidence="11" type="ORF">DWY58_13680</name>
    <name evidence="15" type="ORF">DWZ78_12860</name>
    <name evidence="9" type="ORF">F9958_12440</name>
</gene>
<evidence type="ECO:0000313" key="20">
    <source>
        <dbReference type="Proteomes" id="UP000284777"/>
    </source>
</evidence>
<dbReference type="PROSITE" id="PS00680">
    <property type="entry name" value="MAP_1"/>
    <property type="match status" value="1"/>
</dbReference>
<dbReference type="PANTHER" id="PTHR43330:SF27">
    <property type="entry name" value="METHIONINE AMINOPEPTIDASE"/>
    <property type="match status" value="1"/>
</dbReference>
<evidence type="ECO:0000313" key="16">
    <source>
        <dbReference type="Proteomes" id="UP000056419"/>
    </source>
</evidence>
<evidence type="ECO:0000313" key="11">
    <source>
        <dbReference type="EMBL" id="RGR26696.1"/>
    </source>
</evidence>
<dbReference type="RefSeq" id="WP_060385717.1">
    <property type="nucleotide sequence ID" value="NZ_AP031449.1"/>
</dbReference>
<dbReference type="PATRIC" id="fig|46506.5.peg.1620"/>
<dbReference type="STRING" id="46506.AA415_01527"/>
<dbReference type="Proteomes" id="UP000284604">
    <property type="component" value="Unassembled WGS sequence"/>
</dbReference>
<evidence type="ECO:0000256" key="4">
    <source>
        <dbReference type="ARBA" id="ARBA00022723"/>
    </source>
</evidence>
<evidence type="ECO:0000313" key="14">
    <source>
        <dbReference type="EMBL" id="RHB29153.1"/>
    </source>
</evidence>
<dbReference type="GO" id="GO:0004239">
    <property type="term" value="F:initiator methionyl aminopeptidase activity"/>
    <property type="evidence" value="ECO:0007669"/>
    <property type="project" value="UniProtKB-UniRule"/>
</dbReference>
<dbReference type="EMBL" id="LRGC01000005">
    <property type="protein sequence ID" value="KWR55740.1"/>
    <property type="molecule type" value="Genomic_DNA"/>
</dbReference>
<evidence type="ECO:0000313" key="17">
    <source>
        <dbReference type="Proteomes" id="UP000283482"/>
    </source>
</evidence>
<evidence type="ECO:0000313" key="10">
    <source>
        <dbReference type="EMBL" id="KWR55740.1"/>
    </source>
</evidence>
<feature type="domain" description="Peptidase M24" evidence="8">
    <location>
        <begin position="11"/>
        <end position="243"/>
    </location>
</feature>
<feature type="binding site" evidence="6">
    <location>
        <position position="111"/>
    </location>
    <ligand>
        <name>a divalent metal cation</name>
        <dbReference type="ChEBI" id="CHEBI:60240"/>
        <label>2</label>
        <note>catalytic</note>
    </ligand>
</feature>
<dbReference type="EMBL" id="QSGN01000017">
    <property type="protein sequence ID" value="RHB29153.1"/>
    <property type="molecule type" value="Genomic_DNA"/>
</dbReference>
<dbReference type="PRINTS" id="PR00599">
    <property type="entry name" value="MAPEPTIDASE"/>
</dbReference>
<reference evidence="9 22" key="4">
    <citation type="journal article" date="2019" name="Nat. Med.">
        <title>A library of human gut bacterial isolates paired with longitudinal multiomics data enables mechanistic microbiome research.</title>
        <authorList>
            <person name="Poyet M."/>
            <person name="Groussin M."/>
            <person name="Gibbons S.M."/>
            <person name="Avila-Pacheco J."/>
            <person name="Jiang X."/>
            <person name="Kearney S.M."/>
            <person name="Perrotta A.R."/>
            <person name="Berdy B."/>
            <person name="Zhao S."/>
            <person name="Lieberman T.D."/>
            <person name="Swanson P.K."/>
            <person name="Smith M."/>
            <person name="Roesemann S."/>
            <person name="Alexander J.E."/>
            <person name="Rich S.A."/>
            <person name="Livny J."/>
            <person name="Vlamakis H."/>
            <person name="Clish C."/>
            <person name="Bullock K."/>
            <person name="Deik A."/>
            <person name="Scott J."/>
            <person name="Pierce K.A."/>
            <person name="Xavier R.J."/>
            <person name="Alm E.J."/>
        </authorList>
    </citation>
    <scope>NUCLEOTIDE SEQUENCE [LARGE SCALE GENOMIC DNA]</scope>
    <source>
        <strain evidence="9 22">BIOML-A6</strain>
    </source>
</reference>
<dbReference type="GO" id="GO:0005829">
    <property type="term" value="C:cytosol"/>
    <property type="evidence" value="ECO:0007669"/>
    <property type="project" value="TreeGrafter"/>
</dbReference>
<dbReference type="CDD" id="cd01086">
    <property type="entry name" value="MetAP1"/>
    <property type="match status" value="1"/>
</dbReference>
<feature type="binding site" evidence="6">
    <location>
        <position position="82"/>
    </location>
    <ligand>
        <name>substrate</name>
    </ligand>
</feature>
<dbReference type="SUPFAM" id="SSF55920">
    <property type="entry name" value="Creatinase/aminopeptidase"/>
    <property type="match status" value="1"/>
</dbReference>
<feature type="binding site" evidence="6">
    <location>
        <position position="174"/>
    </location>
    <ligand>
        <name>a divalent metal cation</name>
        <dbReference type="ChEBI" id="CHEBI:60240"/>
        <label>2</label>
        <note>catalytic</note>
    </ligand>
</feature>
<keyword evidence="5 6" id="KW-0378">Hydrolase</keyword>
<evidence type="ECO:0000313" key="13">
    <source>
        <dbReference type="EMBL" id="RGW96236.1"/>
    </source>
</evidence>
<comment type="cofactor">
    <cofactor evidence="6">
        <name>Co(2+)</name>
        <dbReference type="ChEBI" id="CHEBI:48828"/>
    </cofactor>
    <cofactor evidence="6">
        <name>Zn(2+)</name>
        <dbReference type="ChEBI" id="CHEBI:29105"/>
    </cofactor>
    <cofactor evidence="6">
        <name>Mn(2+)</name>
        <dbReference type="ChEBI" id="CHEBI:29035"/>
    </cofactor>
    <cofactor evidence="6">
        <name>Fe(2+)</name>
        <dbReference type="ChEBI" id="CHEBI:29033"/>
    </cofactor>
    <text evidence="6">Binds 2 divalent metal cations per subunit. Has a high-affinity and a low affinity metal-binding site. The true nature of the physiological cofactor is under debate. The enzyme is active with cobalt, zinc, manganese or divalent iron ions. Most likely, methionine aminopeptidases function as mononuclear Fe(2+)-metalloproteases under physiological conditions, and the catalytically relevant metal-binding site has been assigned to the histidine-containing high-affinity site.</text>
</comment>
<comment type="catalytic activity">
    <reaction evidence="6 7">
        <text>Release of N-terminal amino acids, preferentially methionine, from peptides and arylamides.</text>
        <dbReference type="EC" id="3.4.11.18"/>
    </reaction>
</comment>
<dbReference type="EMBL" id="WCLE01000028">
    <property type="protein sequence ID" value="KAB5312501.1"/>
    <property type="molecule type" value="Genomic_DNA"/>
</dbReference>
<dbReference type="Proteomes" id="UP000284777">
    <property type="component" value="Unassembled WGS sequence"/>
</dbReference>
<evidence type="ECO:0000313" key="19">
    <source>
        <dbReference type="Proteomes" id="UP000284604"/>
    </source>
</evidence>
<keyword evidence="16" id="KW-1185">Reference proteome</keyword>
<dbReference type="EMBL" id="QRPN01000013">
    <property type="protein sequence ID" value="RHM16921.1"/>
    <property type="molecule type" value="Genomic_DNA"/>
</dbReference>
<dbReference type="GO" id="GO:0046872">
    <property type="term" value="F:metal ion binding"/>
    <property type="evidence" value="ECO:0007669"/>
    <property type="project" value="UniProtKB-UniRule"/>
</dbReference>
<comment type="subunit">
    <text evidence="6">Monomer.</text>
</comment>
<comment type="similarity">
    <text evidence="6">Belongs to the peptidase M24A family. Methionine aminopeptidase type 1 subfamily.</text>
</comment>
<comment type="caution">
    <text evidence="10">The sequence shown here is derived from an EMBL/GenBank/DDBJ whole genome shotgun (WGS) entry which is preliminary data.</text>
</comment>
<dbReference type="Gene3D" id="3.90.230.10">
    <property type="entry name" value="Creatinase/methionine aminopeptidase superfamily"/>
    <property type="match status" value="1"/>
</dbReference>
<evidence type="ECO:0000256" key="1">
    <source>
        <dbReference type="ARBA" id="ARBA00002521"/>
    </source>
</evidence>
<dbReference type="Proteomes" id="UP000283482">
    <property type="component" value="Unassembled WGS sequence"/>
</dbReference>
<dbReference type="InterPro" id="IPR001714">
    <property type="entry name" value="Pept_M24_MAP"/>
</dbReference>
<evidence type="ECO:0000313" key="21">
    <source>
        <dbReference type="Proteomes" id="UP000285150"/>
    </source>
</evidence>
<reference evidence="10 16" key="1">
    <citation type="journal article" date="2016" name="BMC Genomics">
        <title>Type VI secretion systems of human gut Bacteroidales segregate into three genetic architectures, two of which are contained on mobile genetic elements.</title>
        <authorList>
            <person name="Coyne M.J."/>
            <person name="Roelofs K.G."/>
            <person name="Comstock L.E."/>
        </authorList>
    </citation>
    <scope>NUCLEOTIDE SEQUENCE [LARGE SCALE GENOMIC DNA]</scope>
    <source>
        <strain evidence="10 16">CL09T03C01</strain>
    </source>
</reference>
<feature type="binding site" evidence="6">
    <location>
        <position position="207"/>
    </location>
    <ligand>
        <name>a divalent metal cation</name>
        <dbReference type="ChEBI" id="CHEBI:60240"/>
        <label>2</label>
        <note>catalytic</note>
    </ligand>
</feature>
<keyword evidence="4 6" id="KW-0479">Metal-binding</keyword>
<organism evidence="10 16">
    <name type="scientific">Bacteroides stercoris</name>
    <dbReference type="NCBI Taxonomy" id="46506"/>
    <lineage>
        <taxon>Bacteria</taxon>
        <taxon>Pseudomonadati</taxon>
        <taxon>Bacteroidota</taxon>
        <taxon>Bacteroidia</taxon>
        <taxon>Bacteroidales</taxon>
        <taxon>Bacteroidaceae</taxon>
        <taxon>Bacteroides</taxon>
    </lineage>
</organism>
<dbReference type="EC" id="3.4.11.18" evidence="6 7"/>
<dbReference type="Pfam" id="PF00557">
    <property type="entry name" value="Peptidase_M24"/>
    <property type="match status" value="1"/>
</dbReference>
<feature type="binding site" evidence="6">
    <location>
        <position position="100"/>
    </location>
    <ligand>
        <name>a divalent metal cation</name>
        <dbReference type="ChEBI" id="CHEBI:60240"/>
        <label>1</label>
    </ligand>
</feature>
<proteinExistence type="inferred from homology"/>
<evidence type="ECO:0000313" key="22">
    <source>
        <dbReference type="Proteomes" id="UP000467334"/>
    </source>
</evidence>
<dbReference type="HAMAP" id="MF_01974">
    <property type="entry name" value="MetAP_1"/>
    <property type="match status" value="1"/>
</dbReference>
<feature type="binding site" evidence="6">
    <location>
        <position position="111"/>
    </location>
    <ligand>
        <name>a divalent metal cation</name>
        <dbReference type="ChEBI" id="CHEBI:60240"/>
        <label>1</label>
    </ligand>
</feature>
<reference evidence="17 18" key="3">
    <citation type="submission" date="2018-08" db="EMBL/GenBank/DDBJ databases">
        <title>A genome reference for cultivated species of the human gut microbiota.</title>
        <authorList>
            <person name="Zou Y."/>
            <person name="Xue W."/>
            <person name="Luo G."/>
        </authorList>
    </citation>
    <scope>NUCLEOTIDE SEQUENCE [LARGE SCALE GENOMIC DNA]</scope>
    <source>
        <strain evidence="13 20">AF05-4</strain>
        <strain evidence="12 21">AF12-7</strain>
        <strain evidence="11 18">AF25-6</strain>
        <strain evidence="15 19">AF35-20</strain>
        <strain evidence="14 17">AM40-34</strain>
    </source>
</reference>
<keyword evidence="2 6" id="KW-0031">Aminopeptidase</keyword>
<name>A0A108T9D1_BACSE</name>
<evidence type="ECO:0000313" key="18">
    <source>
        <dbReference type="Proteomes" id="UP000284161"/>
    </source>
</evidence>
<dbReference type="EMBL" id="QRUB01000016">
    <property type="protein sequence ID" value="RGR26696.1"/>
    <property type="molecule type" value="Genomic_DNA"/>
</dbReference>
<evidence type="ECO:0000256" key="7">
    <source>
        <dbReference type="RuleBase" id="RU003653"/>
    </source>
</evidence>
<dbReference type="EMBL" id="QSAF01000001">
    <property type="protein sequence ID" value="RGW36709.1"/>
    <property type="molecule type" value="Genomic_DNA"/>
</dbReference>
<reference evidence="10" key="2">
    <citation type="submission" date="2016-01" db="EMBL/GenBank/DDBJ databases">
        <authorList>
            <person name="McClelland M."/>
            <person name="Jain A."/>
            <person name="Saraogi P."/>
            <person name="Mendelson R."/>
            <person name="Westerman R."/>
            <person name="SanMiguel P."/>
            <person name="Csonka L."/>
        </authorList>
    </citation>
    <scope>NUCLEOTIDE SEQUENCE</scope>
    <source>
        <strain evidence="10">CL09T03C01</strain>
    </source>
</reference>
<keyword evidence="3 6" id="KW-0645">Protease</keyword>
<evidence type="ECO:0000256" key="3">
    <source>
        <dbReference type="ARBA" id="ARBA00022670"/>
    </source>
</evidence>
<feature type="binding site" evidence="6">
    <location>
        <position position="238"/>
    </location>
    <ligand>
        <name>a divalent metal cation</name>
        <dbReference type="ChEBI" id="CHEBI:60240"/>
        <label>2</label>
        <note>catalytic</note>
    </ligand>
</feature>
<evidence type="ECO:0000256" key="2">
    <source>
        <dbReference type="ARBA" id="ARBA00022438"/>
    </source>
</evidence>
<evidence type="ECO:0000256" key="5">
    <source>
        <dbReference type="ARBA" id="ARBA00022801"/>
    </source>
</evidence>
<dbReference type="InterPro" id="IPR000994">
    <property type="entry name" value="Pept_M24"/>
</dbReference>
<dbReference type="InterPro" id="IPR002467">
    <property type="entry name" value="Pept_M24A_MAP1"/>
</dbReference>
<evidence type="ECO:0000259" key="8">
    <source>
        <dbReference type="Pfam" id="PF00557"/>
    </source>
</evidence>
<dbReference type="AlphaFoldDB" id="A0A108T9D1"/>
<dbReference type="EMBL" id="QSBD01000018">
    <property type="protein sequence ID" value="RGW96236.1"/>
    <property type="molecule type" value="Genomic_DNA"/>
</dbReference>
<evidence type="ECO:0000256" key="6">
    <source>
        <dbReference type="HAMAP-Rule" id="MF_01974"/>
    </source>
</evidence>
<sequence length="266" mass="29243">MIFLKTEDEIELLRASNLLVGKTLAEIAKVIKPGVTTKELDRVAEEFIRDNGAVPTFKGFPNQYGDPFPASICTSVNEQVVHGIPSDNVVLKEGDVVSVDCGTYMNGFCGDSAYTFCVGEVDEEVRKLLKVTKEALYIGIQNAVQGKRLGDIGYAIQQHCESNSYGVVREFVGHGIGKDMHEDPQVPNYGKRGYGTMLKKGLCIAIEPMITLGNRQIVMERDGWTVRTRDCKYAAHFEHTIAVGSGEADILSSFKFIEEVLGDKAI</sequence>
<dbReference type="Proteomes" id="UP000056419">
    <property type="component" value="Unassembled WGS sequence"/>
</dbReference>
<evidence type="ECO:0000313" key="15">
    <source>
        <dbReference type="EMBL" id="RHM16921.1"/>
    </source>
</evidence>
<dbReference type="Proteomes" id="UP000284161">
    <property type="component" value="Unassembled WGS sequence"/>
</dbReference>
<comment type="function">
    <text evidence="1 6">Removes the N-terminal methionine from nascent proteins. The N-terminal methionine is often cleaved when the second residue in the primary sequence is small and uncharged (Met-Ala-, Cys, Gly, Pro, Ser, Thr, or Val). Requires deformylation of the N(alpha)-formylated initiator methionine before it can be hydrolyzed.</text>
</comment>
<feature type="binding site" evidence="6">
    <location>
        <position position="238"/>
    </location>
    <ligand>
        <name>a divalent metal cation</name>
        <dbReference type="ChEBI" id="CHEBI:60240"/>
        <label>1</label>
    </ligand>
</feature>
<dbReference type="InterPro" id="IPR036005">
    <property type="entry name" value="Creatinase/aminopeptidase-like"/>
</dbReference>
<feature type="binding site" evidence="6">
    <location>
        <position position="181"/>
    </location>
    <ligand>
        <name>substrate</name>
    </ligand>
</feature>
<accession>A0A108T9D1</accession>
<dbReference type="PANTHER" id="PTHR43330">
    <property type="entry name" value="METHIONINE AMINOPEPTIDASE"/>
    <property type="match status" value="1"/>
</dbReference>
<dbReference type="Proteomes" id="UP000285150">
    <property type="component" value="Unassembled WGS sequence"/>
</dbReference>